<evidence type="ECO:0000256" key="1">
    <source>
        <dbReference type="ARBA" id="ARBA00023015"/>
    </source>
</evidence>
<dbReference type="CDD" id="cd04781">
    <property type="entry name" value="HTH_MerR-like_sg6"/>
    <property type="match status" value="1"/>
</dbReference>
<dbReference type="Pfam" id="PF00376">
    <property type="entry name" value="MerR"/>
    <property type="match status" value="1"/>
</dbReference>
<dbReference type="AlphaFoldDB" id="K2PHG9"/>
<dbReference type="SUPFAM" id="SSF46955">
    <property type="entry name" value="Putative DNA-binding domain"/>
    <property type="match status" value="1"/>
</dbReference>
<keyword evidence="6" id="KW-1185">Reference proteome</keyword>
<name>K2PHG9_9HYPH</name>
<reference evidence="5 6" key="1">
    <citation type="journal article" date="2012" name="J. Bacteriol.">
        <title>Genome Sequence of Nitratireductor indicus Type Strain C115.</title>
        <authorList>
            <person name="Lai Q."/>
            <person name="Li G."/>
            <person name="Yu Z."/>
            <person name="Shao Z."/>
        </authorList>
    </citation>
    <scope>NUCLEOTIDE SEQUENCE [LARGE SCALE GENOMIC DNA]</scope>
    <source>
        <strain evidence="5 6">C115</strain>
    </source>
</reference>
<dbReference type="Proteomes" id="UP000007374">
    <property type="component" value="Unassembled WGS sequence"/>
</dbReference>
<evidence type="ECO:0000256" key="2">
    <source>
        <dbReference type="ARBA" id="ARBA00023125"/>
    </source>
</evidence>
<dbReference type="SMART" id="SM00422">
    <property type="entry name" value="HTH_MERR"/>
    <property type="match status" value="1"/>
</dbReference>
<keyword evidence="1" id="KW-0805">Transcription regulation</keyword>
<accession>K2PHG9</accession>
<protein>
    <submittedName>
        <fullName evidence="5">MerR family transcriptional regulator</fullName>
    </submittedName>
</protein>
<keyword evidence="2" id="KW-0238">DNA-binding</keyword>
<dbReference type="PROSITE" id="PS00552">
    <property type="entry name" value="HTH_MERR_1"/>
    <property type="match status" value="1"/>
</dbReference>
<dbReference type="Gene3D" id="1.10.1660.10">
    <property type="match status" value="1"/>
</dbReference>
<dbReference type="InterPro" id="IPR000551">
    <property type="entry name" value="MerR-type_HTH_dom"/>
</dbReference>
<dbReference type="EMBL" id="AMSI01000017">
    <property type="protein sequence ID" value="EKF40567.1"/>
    <property type="molecule type" value="Genomic_DNA"/>
</dbReference>
<dbReference type="Pfam" id="PF09278">
    <property type="entry name" value="MerR-DNA-bind"/>
    <property type="match status" value="1"/>
</dbReference>
<dbReference type="GO" id="GO:0003677">
    <property type="term" value="F:DNA binding"/>
    <property type="evidence" value="ECO:0007669"/>
    <property type="project" value="UniProtKB-KW"/>
</dbReference>
<gene>
    <name evidence="5" type="ORF">NA8A_20622</name>
</gene>
<dbReference type="GO" id="GO:0003700">
    <property type="term" value="F:DNA-binding transcription factor activity"/>
    <property type="evidence" value="ECO:0007669"/>
    <property type="project" value="InterPro"/>
</dbReference>
<keyword evidence="3" id="KW-0804">Transcription</keyword>
<feature type="domain" description="HTH merR-type" evidence="4">
    <location>
        <begin position="20"/>
        <end position="85"/>
    </location>
</feature>
<organism evidence="5 6">
    <name type="scientific">Nitratireductor indicus C115</name>
    <dbReference type="NCBI Taxonomy" id="1231190"/>
    <lineage>
        <taxon>Bacteria</taxon>
        <taxon>Pseudomonadati</taxon>
        <taxon>Pseudomonadota</taxon>
        <taxon>Alphaproteobacteria</taxon>
        <taxon>Hyphomicrobiales</taxon>
        <taxon>Phyllobacteriaceae</taxon>
        <taxon>Nitratireductor</taxon>
    </lineage>
</organism>
<dbReference type="PANTHER" id="PTHR30204:SF97">
    <property type="entry name" value="MERR FAMILY REGULATORY PROTEIN"/>
    <property type="match status" value="1"/>
</dbReference>
<dbReference type="InterPro" id="IPR009061">
    <property type="entry name" value="DNA-bd_dom_put_sf"/>
</dbReference>
<dbReference type="InterPro" id="IPR015358">
    <property type="entry name" value="Tscrpt_reg_MerR_DNA-bd"/>
</dbReference>
<comment type="caution">
    <text evidence="5">The sequence shown here is derived from an EMBL/GenBank/DDBJ whole genome shotgun (WGS) entry which is preliminary data.</text>
</comment>
<dbReference type="InterPro" id="IPR047057">
    <property type="entry name" value="MerR_fam"/>
</dbReference>
<evidence type="ECO:0000259" key="4">
    <source>
        <dbReference type="PROSITE" id="PS50937"/>
    </source>
</evidence>
<sequence length="157" mass="17321">MASRLPFQVNLRSSVKFLDIGEVAAQSGVKPSALRYYEEIGLISSVSRHGLRRQFVSEVLLQLNLIAMGKTAGFSLDEIAGMFGRNGMPDLPRDVLHAKADAIDRKILELSALRDTLRHVADCPAPSHMECPTFRRLVSLAGTPRKTKVFKRGFPSS</sequence>
<evidence type="ECO:0000313" key="6">
    <source>
        <dbReference type="Proteomes" id="UP000007374"/>
    </source>
</evidence>
<dbReference type="STRING" id="721133.SAMN05216176_104268"/>
<evidence type="ECO:0000256" key="3">
    <source>
        <dbReference type="ARBA" id="ARBA00023163"/>
    </source>
</evidence>
<dbReference type="eggNOG" id="COG0789">
    <property type="taxonomic scope" value="Bacteria"/>
</dbReference>
<dbReference type="PANTHER" id="PTHR30204">
    <property type="entry name" value="REDOX-CYCLING DRUG-SENSING TRANSCRIPTIONAL ACTIVATOR SOXR"/>
    <property type="match status" value="1"/>
</dbReference>
<dbReference type="PROSITE" id="PS50937">
    <property type="entry name" value="HTH_MERR_2"/>
    <property type="match status" value="1"/>
</dbReference>
<proteinExistence type="predicted"/>
<evidence type="ECO:0000313" key="5">
    <source>
        <dbReference type="EMBL" id="EKF40567.1"/>
    </source>
</evidence>